<gene>
    <name evidence="2" type="ORF">DX908_05210</name>
</gene>
<sequence>MIADTLLALTSSTAKAAPTGFSGKPSGDGETFAGLIDIDSADVKEKAALLGIGLKPVLSKELTERLTATPTLTDPKLAVEKVAGSTDAADVAPDAALLLTTGEDTALLNTNDLPSDKFFAPLDRAAATRLGALTGLAGKGASTPLQVATATPPPVTLAQANAALKEQSTPLPVLSAPKADIPEGAIVLTAETGLKPQSDTADSKKLLADLLTATPKAEAAAKTELPTAVKAVTSGWHSLVSRFGEAGAGARGLFSLATQGLTGTDVTTPLIGDARSPLGNNALTFVSRVQASPANPARPEAFQQVADAIRLQTSDNRVMLRLDPPDLGRVGIELSFDNHRLVTAVLTADNTDTAALLRRSLDSLQRELSAAGFDGVNIDFADAQTSAEQDELAIWDQDLVLAETMPIEYGFEPAERRNIISDTHIDARF</sequence>
<dbReference type="InterPro" id="IPR038610">
    <property type="entry name" value="FliK-like_C_sf"/>
</dbReference>
<accession>A0A371RH15</accession>
<comment type="caution">
    <text evidence="2">The sequence shown here is derived from an EMBL/GenBank/DDBJ whole genome shotgun (WGS) entry which is preliminary data.</text>
</comment>
<dbReference type="Pfam" id="PF02120">
    <property type="entry name" value="Flg_hook"/>
    <property type="match status" value="1"/>
</dbReference>
<evidence type="ECO:0000313" key="3">
    <source>
        <dbReference type="Proteomes" id="UP000264589"/>
    </source>
</evidence>
<dbReference type="OrthoDB" id="7203912at2"/>
<dbReference type="Proteomes" id="UP000264589">
    <property type="component" value="Unassembled WGS sequence"/>
</dbReference>
<keyword evidence="3" id="KW-1185">Reference proteome</keyword>
<dbReference type="RefSeq" id="WP_116391362.1">
    <property type="nucleotide sequence ID" value="NZ_QUQO01000001.1"/>
</dbReference>
<evidence type="ECO:0000259" key="1">
    <source>
        <dbReference type="Pfam" id="PF02120"/>
    </source>
</evidence>
<feature type="domain" description="Flagellar hook-length control protein-like C-terminal" evidence="1">
    <location>
        <begin position="312"/>
        <end position="386"/>
    </location>
</feature>
<keyword evidence="2" id="KW-0282">Flagellum</keyword>
<dbReference type="EMBL" id="QUQO01000001">
    <property type="protein sequence ID" value="RFB04729.1"/>
    <property type="molecule type" value="Genomic_DNA"/>
</dbReference>
<dbReference type="Gene3D" id="3.30.750.140">
    <property type="match status" value="1"/>
</dbReference>
<keyword evidence="2" id="KW-0969">Cilium</keyword>
<reference evidence="2 3" key="1">
    <citation type="submission" date="2018-08" db="EMBL/GenBank/DDBJ databases">
        <title>Parvularcula sp. SM1705, isolated from surface water of the South Sea China.</title>
        <authorList>
            <person name="Sun L."/>
        </authorList>
    </citation>
    <scope>NUCLEOTIDE SEQUENCE [LARGE SCALE GENOMIC DNA]</scope>
    <source>
        <strain evidence="2 3">SM1705</strain>
    </source>
</reference>
<dbReference type="AlphaFoldDB" id="A0A371RH15"/>
<dbReference type="InParanoid" id="A0A371RH15"/>
<dbReference type="CDD" id="cd17470">
    <property type="entry name" value="T3SS_Flik_C"/>
    <property type="match status" value="1"/>
</dbReference>
<proteinExistence type="predicted"/>
<organism evidence="2 3">
    <name type="scientific">Parvularcula marina</name>
    <dbReference type="NCBI Taxonomy" id="2292771"/>
    <lineage>
        <taxon>Bacteria</taxon>
        <taxon>Pseudomonadati</taxon>
        <taxon>Pseudomonadota</taxon>
        <taxon>Alphaproteobacteria</taxon>
        <taxon>Parvularculales</taxon>
        <taxon>Parvularculaceae</taxon>
        <taxon>Parvularcula</taxon>
    </lineage>
</organism>
<evidence type="ECO:0000313" key="2">
    <source>
        <dbReference type="EMBL" id="RFB04729.1"/>
    </source>
</evidence>
<keyword evidence="2" id="KW-0966">Cell projection</keyword>
<protein>
    <submittedName>
        <fullName evidence="2">Flagellar hook-length control protein FliK</fullName>
    </submittedName>
</protein>
<name>A0A371RH15_9PROT</name>
<dbReference type="InterPro" id="IPR021136">
    <property type="entry name" value="Flagellar_hook_control-like_C"/>
</dbReference>